<dbReference type="RefSeq" id="WP_060623839.1">
    <property type="nucleotide sequence ID" value="NZ_LCZJ02000020.1"/>
</dbReference>
<dbReference type="EMBL" id="LCZJ02000020">
    <property type="protein sequence ID" value="KTD86342.1"/>
    <property type="molecule type" value="Genomic_DNA"/>
</dbReference>
<evidence type="ECO:0000313" key="2">
    <source>
        <dbReference type="EMBL" id="KTD86342.1"/>
    </source>
</evidence>
<accession>A0A0W1AYD4</accession>
<evidence type="ECO:0000259" key="1">
    <source>
        <dbReference type="Pfam" id="PF13529"/>
    </source>
</evidence>
<proteinExistence type="predicted"/>
<comment type="caution">
    <text evidence="2">The sequence shown here is derived from an EMBL/GenBank/DDBJ whole genome shotgun (WGS) entry which is preliminary data.</text>
</comment>
<dbReference type="InterPro" id="IPR039564">
    <property type="entry name" value="Peptidase_C39-like"/>
</dbReference>
<dbReference type="OrthoDB" id="2435874at2"/>
<sequence>MKHRGSSLSNKLPADPYTQWEAGVSAPSSACGPATMAALTEYWNTQLGMDFIRGTGHFHSKADHINYLYSHHGGTPLGMSTRRFVKGITAYINASISPKGKHRLSISTFNDFNVYKAEIDAGRPVAVKFDKWFNFRWRGKFAYDYHWVLGIGYEVPDNGDRPILIIQDNGVRYKDGRIALCKERRIPYFVNKDIITMVGMNILETPS</sequence>
<dbReference type="Proteomes" id="UP000054709">
    <property type="component" value="Unassembled WGS sequence"/>
</dbReference>
<evidence type="ECO:0000313" key="3">
    <source>
        <dbReference type="Proteomes" id="UP000054709"/>
    </source>
</evidence>
<reference evidence="2 3" key="1">
    <citation type="journal article" date="2015" name="Int. Biodeterior. Biodegradation">
        <title>Physiological and genetic screening methods for the isolation of methyl tert-butyl ether-degrading bacteria for bioremediation purposes.</title>
        <authorList>
            <person name="Guisado I.M."/>
            <person name="Purswani J."/>
            <person name="Gonzalez Lopez J."/>
            <person name="Pozo C."/>
        </authorList>
    </citation>
    <scope>NUCLEOTIDE SEQUENCE [LARGE SCALE GENOMIC DNA]</scope>
    <source>
        <strain evidence="2 3">SH7</strain>
    </source>
</reference>
<keyword evidence="3" id="KW-1185">Reference proteome</keyword>
<organism evidence="2 3">
    <name type="scientific">Paenibacillus etheri</name>
    <dbReference type="NCBI Taxonomy" id="1306852"/>
    <lineage>
        <taxon>Bacteria</taxon>
        <taxon>Bacillati</taxon>
        <taxon>Bacillota</taxon>
        <taxon>Bacilli</taxon>
        <taxon>Bacillales</taxon>
        <taxon>Paenibacillaceae</taxon>
        <taxon>Paenibacillus</taxon>
    </lineage>
</organism>
<gene>
    <name evidence="2" type="ORF">UQ64_15925</name>
</gene>
<dbReference type="Pfam" id="PF13529">
    <property type="entry name" value="Peptidase_C39_2"/>
    <property type="match status" value="1"/>
</dbReference>
<name>A0A0W1AYD4_9BACL</name>
<protein>
    <recommendedName>
        <fullName evidence="1">Peptidase C39-like domain-containing protein</fullName>
    </recommendedName>
</protein>
<feature type="domain" description="Peptidase C39-like" evidence="1">
    <location>
        <begin position="15"/>
        <end position="154"/>
    </location>
</feature>
<dbReference type="AlphaFoldDB" id="A0A0W1AYD4"/>